<dbReference type="EMBL" id="JAOQAZ010000025">
    <property type="protein sequence ID" value="KAJ4252963.1"/>
    <property type="molecule type" value="Genomic_DNA"/>
</dbReference>
<sequence length="277" mass="31027">MANTHLERSPYTGDICEIFFQGQGPINVPKHILGKCPKLASRLSEKWFLSKLLDIFNVEDITFEVGHIVIHFLTTGTYQCLKRKGHSEDERKSFELSTAFNAYATALTLELPSLPELAEAEMVRLEQQMSLNLIAWAWHDSNLTLDKYPTLMTHIRNHIFPSFLCLSKEDIDNLVTRIGTPRNILMAFIKHMLDSYLMGLEAQVSGVTGSQTEHVAPSSPFPGNNSSTSASPSQLTPTLSEQPDDGEELPELEACGTVGEHLIVESMDEEWEEDMGF</sequence>
<dbReference type="PANTHER" id="PTHR37538">
    <property type="entry name" value="BTB DOMAIN-CONTAINING PROTEIN"/>
    <property type="match status" value="1"/>
</dbReference>
<evidence type="ECO:0000313" key="2">
    <source>
        <dbReference type="EMBL" id="KAJ4252963.1"/>
    </source>
</evidence>
<comment type="caution">
    <text evidence="2">The sequence shown here is derived from an EMBL/GenBank/DDBJ whole genome shotgun (WGS) entry which is preliminary data.</text>
</comment>
<gene>
    <name evidence="2" type="ORF">NW762_010872</name>
</gene>
<name>A0A9W8VDB0_9HYPO</name>
<reference evidence="2" key="1">
    <citation type="submission" date="2022-09" db="EMBL/GenBank/DDBJ databases">
        <title>Fusarium specimens isolated from Avocado Roots.</title>
        <authorList>
            <person name="Stajich J."/>
            <person name="Roper C."/>
            <person name="Heimlech-Rivalta G."/>
        </authorList>
    </citation>
    <scope>NUCLEOTIDE SEQUENCE</scope>
    <source>
        <strain evidence="2">CF00136</strain>
    </source>
</reference>
<protein>
    <submittedName>
        <fullName evidence="2">Uncharacterized protein</fullName>
    </submittedName>
</protein>
<accession>A0A9W8VDB0</accession>
<keyword evidence="3" id="KW-1185">Reference proteome</keyword>
<organism evidence="2 3">
    <name type="scientific">Fusarium torreyae</name>
    <dbReference type="NCBI Taxonomy" id="1237075"/>
    <lineage>
        <taxon>Eukaryota</taxon>
        <taxon>Fungi</taxon>
        <taxon>Dikarya</taxon>
        <taxon>Ascomycota</taxon>
        <taxon>Pezizomycotina</taxon>
        <taxon>Sordariomycetes</taxon>
        <taxon>Hypocreomycetidae</taxon>
        <taxon>Hypocreales</taxon>
        <taxon>Nectriaceae</taxon>
        <taxon>Fusarium</taxon>
    </lineage>
</organism>
<feature type="compositionally biased region" description="Polar residues" evidence="1">
    <location>
        <begin position="221"/>
        <end position="241"/>
    </location>
</feature>
<feature type="compositionally biased region" description="Acidic residues" evidence="1">
    <location>
        <begin position="242"/>
        <end position="251"/>
    </location>
</feature>
<proteinExistence type="predicted"/>
<feature type="region of interest" description="Disordered" evidence="1">
    <location>
        <begin position="209"/>
        <end position="258"/>
    </location>
</feature>
<dbReference type="PANTHER" id="PTHR37538:SF4">
    <property type="entry name" value="PITSLRE SERINE_THREONINE-PROTEIN KINASE CDC2L1"/>
    <property type="match status" value="1"/>
</dbReference>
<dbReference type="AlphaFoldDB" id="A0A9W8VDB0"/>
<evidence type="ECO:0000256" key="1">
    <source>
        <dbReference type="SAM" id="MobiDB-lite"/>
    </source>
</evidence>
<dbReference type="Proteomes" id="UP001152049">
    <property type="component" value="Unassembled WGS sequence"/>
</dbReference>
<dbReference type="OrthoDB" id="3594103at2759"/>
<evidence type="ECO:0000313" key="3">
    <source>
        <dbReference type="Proteomes" id="UP001152049"/>
    </source>
</evidence>